<dbReference type="Pfam" id="PF13855">
    <property type="entry name" value="LRR_8"/>
    <property type="match status" value="1"/>
</dbReference>
<dbReference type="GO" id="GO:0016020">
    <property type="term" value="C:membrane"/>
    <property type="evidence" value="ECO:0007669"/>
    <property type="project" value="UniProtKB-SubCell"/>
</dbReference>
<evidence type="ECO:0000256" key="4">
    <source>
        <dbReference type="ARBA" id="ARBA00022614"/>
    </source>
</evidence>
<keyword evidence="4" id="KW-0433">Leucine-rich repeat</keyword>
<keyword evidence="9" id="KW-0472">Membrane</keyword>
<evidence type="ECO:0000256" key="9">
    <source>
        <dbReference type="ARBA" id="ARBA00023136"/>
    </source>
</evidence>
<evidence type="ECO:0000256" key="8">
    <source>
        <dbReference type="ARBA" id="ARBA00022989"/>
    </source>
</evidence>
<keyword evidence="8" id="KW-1133">Transmembrane helix</keyword>
<dbReference type="InterPro" id="IPR051582">
    <property type="entry name" value="LRR_extensin-like_regulator"/>
</dbReference>
<accession>A0A830DBA1</accession>
<dbReference type="EMBL" id="BMAC01000898">
    <property type="protein sequence ID" value="GFQ04042.1"/>
    <property type="molecule type" value="Genomic_DNA"/>
</dbReference>
<dbReference type="Gene3D" id="3.80.10.10">
    <property type="entry name" value="Ribonuclease Inhibitor"/>
    <property type="match status" value="1"/>
</dbReference>
<evidence type="ECO:0000256" key="3">
    <source>
        <dbReference type="ARBA" id="ARBA00022525"/>
    </source>
</evidence>
<feature type="non-terminal residue" evidence="11">
    <location>
        <position position="1"/>
    </location>
</feature>
<dbReference type="AlphaFoldDB" id="A0A830DBA1"/>
<dbReference type="GO" id="GO:0005576">
    <property type="term" value="C:extracellular region"/>
    <property type="evidence" value="ECO:0007669"/>
    <property type="project" value="UniProtKB-SubCell"/>
</dbReference>
<keyword evidence="5" id="KW-0812">Transmembrane</keyword>
<dbReference type="Proteomes" id="UP000653305">
    <property type="component" value="Unassembled WGS sequence"/>
</dbReference>
<protein>
    <submittedName>
        <fullName evidence="11">Leucine-rich repeat extensin-like protein 4</fullName>
    </submittedName>
</protein>
<dbReference type="EMBL" id="BMAC01001057">
    <property type="protein sequence ID" value="GFQ05394.1"/>
    <property type="molecule type" value="Genomic_DNA"/>
</dbReference>
<evidence type="ECO:0000256" key="7">
    <source>
        <dbReference type="ARBA" id="ARBA00022737"/>
    </source>
</evidence>
<keyword evidence="12" id="KW-1185">Reference proteome</keyword>
<dbReference type="PANTHER" id="PTHR32093">
    <property type="entry name" value="LEUCINE-RICH REPEAT EXTENSIN-LIKE PROTEIN 3-RELATED"/>
    <property type="match status" value="1"/>
</dbReference>
<evidence type="ECO:0000256" key="6">
    <source>
        <dbReference type="ARBA" id="ARBA00022729"/>
    </source>
</evidence>
<evidence type="ECO:0000313" key="12">
    <source>
        <dbReference type="Proteomes" id="UP000653305"/>
    </source>
</evidence>
<dbReference type="OrthoDB" id="1722609at2759"/>
<evidence type="ECO:0000313" key="11">
    <source>
        <dbReference type="EMBL" id="GFQ05394.1"/>
    </source>
</evidence>
<organism evidence="11 12">
    <name type="scientific">Phtheirospermum japonicum</name>
    <dbReference type="NCBI Taxonomy" id="374723"/>
    <lineage>
        <taxon>Eukaryota</taxon>
        <taxon>Viridiplantae</taxon>
        <taxon>Streptophyta</taxon>
        <taxon>Embryophyta</taxon>
        <taxon>Tracheophyta</taxon>
        <taxon>Spermatophyta</taxon>
        <taxon>Magnoliopsida</taxon>
        <taxon>eudicotyledons</taxon>
        <taxon>Gunneridae</taxon>
        <taxon>Pentapetalae</taxon>
        <taxon>asterids</taxon>
        <taxon>lamiids</taxon>
        <taxon>Lamiales</taxon>
        <taxon>Orobanchaceae</taxon>
        <taxon>Orobanchaceae incertae sedis</taxon>
        <taxon>Phtheirospermum</taxon>
    </lineage>
</organism>
<keyword evidence="7" id="KW-0677">Repeat</keyword>
<proteinExistence type="predicted"/>
<gene>
    <name evidence="10" type="ORF">PHJA_002548100</name>
    <name evidence="11" type="ORF">PHJA_002683500</name>
</gene>
<comment type="caution">
    <text evidence="11">The sequence shown here is derived from an EMBL/GenBank/DDBJ whole genome shotgun (WGS) entry which is preliminary data.</text>
</comment>
<dbReference type="InterPro" id="IPR001611">
    <property type="entry name" value="Leu-rich_rpt"/>
</dbReference>
<sequence length="197" mass="21866">RRRRRLDRQWAQHSSNLTVQPGLHRSPGLESAIIGDPLGITKSWAGPNVCSYKGVFCTDTFDFMGNPTGKAVTAVDLNHANLQGTLVKELALLTDLSLFHVNTNRLNGTVPSSFKQLSSLAELDLSNNRFSVPFPSAALYIPNLVYLDLIQLLLGPNLGQAIRPEIRCNLSQQQQFQQPTSREFRKFTGISGQFSQQ</sequence>
<evidence type="ECO:0000256" key="2">
    <source>
        <dbReference type="ARBA" id="ARBA00004613"/>
    </source>
</evidence>
<dbReference type="FunFam" id="3.80.10.10:FF:000129">
    <property type="entry name" value="Leucine-rich repeat receptor-like kinase"/>
    <property type="match status" value="1"/>
</dbReference>
<keyword evidence="6" id="KW-0732">Signal</keyword>
<dbReference type="SUPFAM" id="SSF52058">
    <property type="entry name" value="L domain-like"/>
    <property type="match status" value="1"/>
</dbReference>
<reference evidence="11" key="1">
    <citation type="submission" date="2020-07" db="EMBL/GenBank/DDBJ databases">
        <title>Ethylene signaling mediates host invasion by parasitic plants.</title>
        <authorList>
            <person name="Yoshida S."/>
        </authorList>
    </citation>
    <scope>NUCLEOTIDE SEQUENCE</scope>
    <source>
        <strain evidence="11">Okayama</strain>
    </source>
</reference>
<comment type="subcellular location">
    <subcellularLocation>
        <location evidence="1">Membrane</location>
        <topology evidence="1">Single-pass membrane protein</topology>
    </subcellularLocation>
    <subcellularLocation>
        <location evidence="2">Secreted</location>
    </subcellularLocation>
</comment>
<evidence type="ECO:0000256" key="1">
    <source>
        <dbReference type="ARBA" id="ARBA00004167"/>
    </source>
</evidence>
<evidence type="ECO:0000313" key="10">
    <source>
        <dbReference type="EMBL" id="GFQ04042.1"/>
    </source>
</evidence>
<evidence type="ECO:0000256" key="5">
    <source>
        <dbReference type="ARBA" id="ARBA00022692"/>
    </source>
</evidence>
<name>A0A830DBA1_9LAMI</name>
<keyword evidence="3" id="KW-0964">Secreted</keyword>
<dbReference type="InterPro" id="IPR032675">
    <property type="entry name" value="LRR_dom_sf"/>
</dbReference>
<dbReference type="PANTHER" id="PTHR32093:SF86">
    <property type="entry name" value="EXTENSIN-LIKE PROTEIN"/>
    <property type="match status" value="1"/>
</dbReference>